<dbReference type="Proteomes" id="UP000176480">
    <property type="component" value="Unassembled WGS sequence"/>
</dbReference>
<dbReference type="PANTHER" id="PTHR38471">
    <property type="entry name" value="FOUR HELIX BUNDLE PROTEIN"/>
    <property type="match status" value="1"/>
</dbReference>
<dbReference type="SUPFAM" id="SSF158446">
    <property type="entry name" value="IVS-encoded protein-like"/>
    <property type="match status" value="1"/>
</dbReference>
<dbReference type="Pfam" id="PF05635">
    <property type="entry name" value="23S_rRNA_IVP"/>
    <property type="match status" value="1"/>
</dbReference>
<gene>
    <name evidence="1" type="ORF">A2966_04915</name>
</gene>
<sequence>MTINKFEDIIAWKKSKDLTLLIYSSFKDCRDFSFKDQIQRAGISIMNNIAEGFERKGDKELARFLYIAKGSCAEIRSMSYLAYELKYLNSESHKKIYLLSIEISKILSGFIKTLLTL</sequence>
<dbReference type="STRING" id="1802067.A2966_04915"/>
<evidence type="ECO:0000313" key="1">
    <source>
        <dbReference type="EMBL" id="OGK52815.1"/>
    </source>
</evidence>
<dbReference type="NCBIfam" id="TIGR02436">
    <property type="entry name" value="four helix bundle protein"/>
    <property type="match status" value="1"/>
</dbReference>
<evidence type="ECO:0000313" key="2">
    <source>
        <dbReference type="Proteomes" id="UP000176480"/>
    </source>
</evidence>
<dbReference type="PANTHER" id="PTHR38471:SF2">
    <property type="entry name" value="FOUR HELIX BUNDLE PROTEIN"/>
    <property type="match status" value="1"/>
</dbReference>
<dbReference type="CDD" id="cd16377">
    <property type="entry name" value="23S_rRNA_IVP_like"/>
    <property type="match status" value="1"/>
</dbReference>
<dbReference type="InterPro" id="IPR012657">
    <property type="entry name" value="23S_rRNA-intervening_sequence"/>
</dbReference>
<organism evidence="1 2">
    <name type="scientific">Candidatus Roizmanbacteria bacterium RIFCSPLOWO2_01_FULL_41_22</name>
    <dbReference type="NCBI Taxonomy" id="1802067"/>
    <lineage>
        <taxon>Bacteria</taxon>
        <taxon>Candidatus Roizmaniibacteriota</taxon>
    </lineage>
</organism>
<protein>
    <submittedName>
        <fullName evidence="1">Four helix bundle protein</fullName>
    </submittedName>
</protein>
<accession>A0A1F7JB63</accession>
<dbReference type="InterPro" id="IPR036583">
    <property type="entry name" value="23S_rRNA_IVS_sf"/>
</dbReference>
<reference evidence="1 2" key="1">
    <citation type="journal article" date="2016" name="Nat. Commun.">
        <title>Thousands of microbial genomes shed light on interconnected biogeochemical processes in an aquifer system.</title>
        <authorList>
            <person name="Anantharaman K."/>
            <person name="Brown C.T."/>
            <person name="Hug L.A."/>
            <person name="Sharon I."/>
            <person name="Castelle C.J."/>
            <person name="Probst A.J."/>
            <person name="Thomas B.C."/>
            <person name="Singh A."/>
            <person name="Wilkins M.J."/>
            <person name="Karaoz U."/>
            <person name="Brodie E.L."/>
            <person name="Williams K.H."/>
            <person name="Hubbard S.S."/>
            <person name="Banfield J.F."/>
        </authorList>
    </citation>
    <scope>NUCLEOTIDE SEQUENCE [LARGE SCALE GENOMIC DNA]</scope>
</reference>
<proteinExistence type="predicted"/>
<comment type="caution">
    <text evidence="1">The sequence shown here is derived from an EMBL/GenBank/DDBJ whole genome shotgun (WGS) entry which is preliminary data.</text>
</comment>
<dbReference type="EMBL" id="MGAR01000001">
    <property type="protein sequence ID" value="OGK52815.1"/>
    <property type="molecule type" value="Genomic_DNA"/>
</dbReference>
<dbReference type="AlphaFoldDB" id="A0A1F7JB63"/>
<name>A0A1F7JB63_9BACT</name>
<dbReference type="Gene3D" id="1.20.1440.60">
    <property type="entry name" value="23S rRNA-intervening sequence"/>
    <property type="match status" value="1"/>
</dbReference>